<comment type="subcellular location">
    <subcellularLocation>
        <location evidence="1">Cytoplasm</location>
    </subcellularLocation>
</comment>
<evidence type="ECO:0000256" key="5">
    <source>
        <dbReference type="ARBA" id="ARBA00023125"/>
    </source>
</evidence>
<dbReference type="InterPro" id="IPR016032">
    <property type="entry name" value="Sig_transdc_resp-reg_C-effctor"/>
</dbReference>
<dbReference type="RefSeq" id="WP_263060909.1">
    <property type="nucleotide sequence ID" value="NZ_JAOUSE010000004.1"/>
</dbReference>
<dbReference type="InterPro" id="IPR011006">
    <property type="entry name" value="CheY-like_superfamily"/>
</dbReference>
<evidence type="ECO:0000259" key="9">
    <source>
        <dbReference type="PROSITE" id="PS50110"/>
    </source>
</evidence>
<feature type="DNA-binding region" description="OmpR/PhoB-type" evidence="8">
    <location>
        <begin position="131"/>
        <end position="231"/>
    </location>
</feature>
<comment type="caution">
    <text evidence="11">The sequence shown here is derived from an EMBL/GenBank/DDBJ whole genome shotgun (WGS) entry which is preliminary data.</text>
</comment>
<feature type="domain" description="Response regulatory" evidence="9">
    <location>
        <begin position="6"/>
        <end position="119"/>
    </location>
</feature>
<sequence>MDNREKILLVEDDASIARILCDHLRKEGYFVTWASTGKEGWEDFKSENYQIVLIDLMLPEMDGFTLCKTIRLESDLPILIISAKTEVDSKINGLELGADDYITKPFRLDELTARINAQLRRYRRYLNTDQPNIHEYFHGLRIDFRNEIVFLNGEPVHLTAKELELLFLLAKNPFKTFSKSELYEHVWQQEDIDGNNTVTVHVKGLRTKIKDEAKTAKFIQTVWGVGYRFIGERKR</sequence>
<dbReference type="InterPro" id="IPR001789">
    <property type="entry name" value="Sig_transdc_resp-reg_receiver"/>
</dbReference>
<dbReference type="Pfam" id="PF00486">
    <property type="entry name" value="Trans_reg_C"/>
    <property type="match status" value="1"/>
</dbReference>
<dbReference type="Gene3D" id="6.10.250.690">
    <property type="match status" value="1"/>
</dbReference>
<proteinExistence type="predicted"/>
<dbReference type="CDD" id="cd00383">
    <property type="entry name" value="trans_reg_C"/>
    <property type="match status" value="1"/>
</dbReference>
<dbReference type="InterPro" id="IPR001867">
    <property type="entry name" value="OmpR/PhoB-type_DNA-bd"/>
</dbReference>
<feature type="domain" description="OmpR/PhoB-type" evidence="10">
    <location>
        <begin position="131"/>
        <end position="231"/>
    </location>
</feature>
<dbReference type="EMBL" id="JAOUSE010000004">
    <property type="protein sequence ID" value="MCU9593344.1"/>
    <property type="molecule type" value="Genomic_DNA"/>
</dbReference>
<dbReference type="CDD" id="cd17574">
    <property type="entry name" value="REC_OmpR"/>
    <property type="match status" value="1"/>
</dbReference>
<dbReference type="SUPFAM" id="SSF52172">
    <property type="entry name" value="CheY-like"/>
    <property type="match status" value="1"/>
</dbReference>
<evidence type="ECO:0000313" key="11">
    <source>
        <dbReference type="EMBL" id="MCU9593344.1"/>
    </source>
</evidence>
<dbReference type="Pfam" id="PF00072">
    <property type="entry name" value="Response_reg"/>
    <property type="match status" value="1"/>
</dbReference>
<dbReference type="InterPro" id="IPR036388">
    <property type="entry name" value="WH-like_DNA-bd_sf"/>
</dbReference>
<dbReference type="Gene3D" id="1.10.10.10">
    <property type="entry name" value="Winged helix-like DNA-binding domain superfamily/Winged helix DNA-binding domain"/>
    <property type="match status" value="1"/>
</dbReference>
<dbReference type="PROSITE" id="PS51755">
    <property type="entry name" value="OMPR_PHOB"/>
    <property type="match status" value="1"/>
</dbReference>
<evidence type="ECO:0000259" key="10">
    <source>
        <dbReference type="PROSITE" id="PS51755"/>
    </source>
</evidence>
<dbReference type="SMART" id="SM00862">
    <property type="entry name" value="Trans_reg_C"/>
    <property type="match status" value="1"/>
</dbReference>
<evidence type="ECO:0000256" key="6">
    <source>
        <dbReference type="ARBA" id="ARBA00023163"/>
    </source>
</evidence>
<keyword evidence="3" id="KW-0902">Two-component regulatory system</keyword>
<feature type="modified residue" description="4-aspartylphosphate" evidence="7">
    <location>
        <position position="55"/>
    </location>
</feature>
<evidence type="ECO:0000256" key="8">
    <source>
        <dbReference type="PROSITE-ProRule" id="PRU01091"/>
    </source>
</evidence>
<dbReference type="InterPro" id="IPR039420">
    <property type="entry name" value="WalR-like"/>
</dbReference>
<dbReference type="PROSITE" id="PS50110">
    <property type="entry name" value="RESPONSE_REGULATORY"/>
    <property type="match status" value="1"/>
</dbReference>
<evidence type="ECO:0000256" key="4">
    <source>
        <dbReference type="ARBA" id="ARBA00023015"/>
    </source>
</evidence>
<organism evidence="11 12">
    <name type="scientific">Pallidibacillus thermolactis</name>
    <dbReference type="NCBI Taxonomy" id="251051"/>
    <lineage>
        <taxon>Bacteria</taxon>
        <taxon>Bacillati</taxon>
        <taxon>Bacillota</taxon>
        <taxon>Bacilli</taxon>
        <taxon>Bacillales</taxon>
        <taxon>Bacillaceae</taxon>
        <taxon>Pallidibacillus</taxon>
    </lineage>
</organism>
<evidence type="ECO:0000256" key="1">
    <source>
        <dbReference type="ARBA" id="ARBA00004496"/>
    </source>
</evidence>
<dbReference type="Proteomes" id="UP001208656">
    <property type="component" value="Unassembled WGS sequence"/>
</dbReference>
<keyword evidence="6" id="KW-0804">Transcription</keyword>
<dbReference type="PANTHER" id="PTHR48111">
    <property type="entry name" value="REGULATOR OF RPOS"/>
    <property type="match status" value="1"/>
</dbReference>
<keyword evidence="2 7" id="KW-0597">Phosphoprotein</keyword>
<dbReference type="PANTHER" id="PTHR48111:SF40">
    <property type="entry name" value="PHOSPHATE REGULON TRANSCRIPTIONAL REGULATORY PROTEIN PHOB"/>
    <property type="match status" value="1"/>
</dbReference>
<keyword evidence="5 8" id="KW-0238">DNA-binding</keyword>
<keyword evidence="12" id="KW-1185">Reference proteome</keyword>
<evidence type="ECO:0000313" key="12">
    <source>
        <dbReference type="Proteomes" id="UP001208656"/>
    </source>
</evidence>
<evidence type="ECO:0000256" key="2">
    <source>
        <dbReference type="ARBA" id="ARBA00022553"/>
    </source>
</evidence>
<accession>A0ABT2WCE3</accession>
<protein>
    <submittedName>
        <fullName evidence="11">Response regulator transcription factor</fullName>
    </submittedName>
</protein>
<gene>
    <name evidence="11" type="ORF">OEV82_02590</name>
</gene>
<name>A0ABT2WCE3_9BACI</name>
<reference evidence="11 12" key="1">
    <citation type="submission" date="2022-10" db="EMBL/GenBank/DDBJ databases">
        <title>Description of Fervidibacillus gen. nov. in the family Fervidibacillaceae fam. nov. with two species, Fervidibacillus albus sp. nov., and Fervidibacillus halotolerans sp. nov., isolated from tidal flat sediments.</title>
        <authorList>
            <person name="Kwon K.K."/>
            <person name="Yang S.-H."/>
        </authorList>
    </citation>
    <scope>NUCLEOTIDE SEQUENCE [LARGE SCALE GENOMIC DNA]</scope>
    <source>
        <strain evidence="11 12">DSM 23332</strain>
    </source>
</reference>
<dbReference type="Gene3D" id="3.40.50.2300">
    <property type="match status" value="1"/>
</dbReference>
<dbReference type="SMART" id="SM00448">
    <property type="entry name" value="REC"/>
    <property type="match status" value="1"/>
</dbReference>
<evidence type="ECO:0000256" key="7">
    <source>
        <dbReference type="PROSITE-ProRule" id="PRU00169"/>
    </source>
</evidence>
<keyword evidence="4" id="KW-0805">Transcription regulation</keyword>
<evidence type="ECO:0000256" key="3">
    <source>
        <dbReference type="ARBA" id="ARBA00023012"/>
    </source>
</evidence>
<dbReference type="SUPFAM" id="SSF46894">
    <property type="entry name" value="C-terminal effector domain of the bipartite response regulators"/>
    <property type="match status" value="1"/>
</dbReference>